<feature type="domain" description="Telomere-associated protein Rif1 N-terminal" evidence="8">
    <location>
        <begin position="154"/>
        <end position="526"/>
    </location>
</feature>
<feature type="compositionally biased region" description="Acidic residues" evidence="7">
    <location>
        <begin position="1376"/>
        <end position="1386"/>
    </location>
</feature>
<feature type="compositionally biased region" description="Basic and acidic residues" evidence="7">
    <location>
        <begin position="1641"/>
        <end position="1656"/>
    </location>
</feature>
<dbReference type="PANTHER" id="PTHR22928:SF3">
    <property type="entry name" value="TELOMERE-ASSOCIATED PROTEIN RIF1"/>
    <property type="match status" value="1"/>
</dbReference>
<keyword evidence="5" id="KW-0539">Nucleus</keyword>
<feature type="region of interest" description="Disordered" evidence="7">
    <location>
        <begin position="43"/>
        <end position="108"/>
    </location>
</feature>
<dbReference type="STRING" id="40998.A0A2P7YDV1"/>
<dbReference type="InterPro" id="IPR016024">
    <property type="entry name" value="ARM-type_fold"/>
</dbReference>
<dbReference type="GO" id="GO:0140445">
    <property type="term" value="C:chromosome, telomeric repeat region"/>
    <property type="evidence" value="ECO:0007669"/>
    <property type="project" value="TreeGrafter"/>
</dbReference>
<accession>A0A2P7YDV1</accession>
<dbReference type="Proteomes" id="UP000243723">
    <property type="component" value="Unassembled WGS sequence"/>
</dbReference>
<dbReference type="GO" id="GO:0000723">
    <property type="term" value="P:telomere maintenance"/>
    <property type="evidence" value="ECO:0007669"/>
    <property type="project" value="TreeGrafter"/>
</dbReference>
<keyword evidence="10" id="KW-1185">Reference proteome</keyword>
<evidence type="ECO:0000256" key="4">
    <source>
        <dbReference type="ARBA" id="ARBA00022895"/>
    </source>
</evidence>
<keyword evidence="3" id="KW-0158">Chromosome</keyword>
<name>A0A2P7YDV1_9PEZI</name>
<comment type="caution">
    <text evidence="9">The sequence shown here is derived from an EMBL/GenBank/DDBJ whole genome shotgun (WGS) entry which is preliminary data.</text>
</comment>
<feature type="compositionally biased region" description="Polar residues" evidence="7">
    <location>
        <begin position="1543"/>
        <end position="1552"/>
    </location>
</feature>
<dbReference type="EMBL" id="NHZQ01000447">
    <property type="protein sequence ID" value="PSK34134.1"/>
    <property type="molecule type" value="Genomic_DNA"/>
</dbReference>
<organism evidence="9 10">
    <name type="scientific">Elsinoe australis</name>
    <dbReference type="NCBI Taxonomy" id="40998"/>
    <lineage>
        <taxon>Eukaryota</taxon>
        <taxon>Fungi</taxon>
        <taxon>Dikarya</taxon>
        <taxon>Ascomycota</taxon>
        <taxon>Pezizomycotina</taxon>
        <taxon>Dothideomycetes</taxon>
        <taxon>Dothideomycetidae</taxon>
        <taxon>Myriangiales</taxon>
        <taxon>Elsinoaceae</taxon>
        <taxon>Elsinoe</taxon>
    </lineage>
</organism>
<comment type="subcellular location">
    <subcellularLocation>
        <location evidence="2">Chromosome</location>
        <location evidence="2">Telomere</location>
    </subcellularLocation>
    <subcellularLocation>
        <location evidence="1">Nucleus</location>
    </subcellularLocation>
</comment>
<dbReference type="SUPFAM" id="SSF48371">
    <property type="entry name" value="ARM repeat"/>
    <property type="match status" value="1"/>
</dbReference>
<sequence>MTFASSGVFEQAPRPPTPPKDHTCDIEEALEFLNVDYSLHKPSSTFTSVGSGIETPPKSSPPGTTNPSSRPSKKVDFKSYTLQHEGPSPKKESAPLRPLPQTRQAKPLRSILKSNLLSTPTPEEHSSPSGYFSPPKLVSIPKMLASVMQSLALQDGLLRLDGYMTLNNALKAHDNFPTEAELREKVPRIMQYTLRDLRADTTNPQSKNITTQALNLVNVIFTIPSLAAEVSNEVRNSLLDLSLQAFSQEPVNKAIGNRFLYLLATPEFKTRGLSQQKADTLISLLRDIHQRISGNSVVAARLAVYQRLVGQIPQPMLHRLSDWIDHVFHGCLSSNEDICKRAIQCGTEAGLALGTHFSATKAIVDFFASDTENGGKYGDYFIARLSDMASNRKQSPHVPQIWSVIIMFFRNRRSPISQWRMTRGLLLVVQRCLNSADQQTKHHALLAWNRLVFVLGLDAVKIDPPDRLLAMLKVPFTAALDIKTGTEKGGSPMRKTALAGYANLLYYALQPGQSFERIDFFWDEYVNDIITRMLRNGGMDGRYANKILKALCRGSTRAWSSDKALSPVPFNPDELTRLDPQWLRSRISKVFDTLERHYGACLCLSLDHSYQTSWSSLVGGVAEASAQEVRTSMETREALAHIINFFTKLWTTAQRWLKGEPPQAFISRFGDMIIPTIEAFGPNAFLEENLTMGSSDKVEPAPTPSNRTSKHHNSLQSPFLLVWKLLASPNNALENPAAISQVAQSVITKMFESQMSAMSRLILLRQCMLSLQQDPSSDVDNQLRSQLSDTLLSSMSSAIRSQGDVTDAQTRLSNLSKVGVVILRVSLHLQTTAVLSDSWMEAFESLAQHLVHSAGGAAVNFGLLEPLATSTMHEMSEMASTTGLQLSILMLSKWTWIQSRQQLERSWKLLEGNTLDPIRKQSLLDKNPDVLNLAQAACEQLMSDKTLCASHATEFIDSLRMCVSNCPSHLLLQSLEQTSSLSILIEDQNVLLSGVGLTKLWSSILSSLKALQHDSALLAALAPLLVSGLATRHRAVANETIAYWNATFGQQTDLQYPPRLASVLQRVANHVDLDLPNFPSDIQQMHDQSFSLKLPVFDDDSRGLSQEETETSELHSDTPRKPHISVALLSSAAQRNTPSRTKLPAQAAQTPKSAAMPPPKLRHDNSQIEFITVGNLPAELTDDGSQGLTEHQKEVRERQQEEANRMFPQFSSSPAPPSTGKNIITDRIAQVKQQDAMGARSRTPEIDADEQGPMDAFLGSSPSQRSAQRAQDRSSQLNSELPVGRDDDGDEDMADVPSSPPELTEEFETAHNGEPLFADVPATVQEGDDLGIPATQQEDLGLDLTSDDPIPTSVKPHEIEPEMDSQSRENVSLEIAEPEISEDLIESSEPVEAPSELPAAMTAEDDLDDGADITSQLERDSQSVVDDLNNVEVDATRIEDSFVGTSDAGTTLVAPDAQEQAESKQQTPAESPIRTNKRCASQSQSPAPSKLQKKTSPIKKLFSWFGGQTDGANEENDMEDCIVVASQPEPTTLALKAMDVARSASQPESISQPVKRGRGRPRKTSPSRATPIDKRTPGRSLKRKSSLVSMNSADEPVNDSVASSVASSPRKTRRQTKLQDTKTAPIIPMPKEVSVVVSPKATEDFKRGPEIHDDVHTTPVQDQNAESEEDLITPERQLREEAAAAAARAREERVILSPKSIIGRLRNILVDVKEMGKKFVLGSQEERELNGIIFELGGEVHAAGRREA</sequence>
<dbReference type="OrthoDB" id="1659429at2759"/>
<gene>
    <name evidence="9" type="ORF">B9Z65_8460</name>
</gene>
<evidence type="ECO:0000313" key="9">
    <source>
        <dbReference type="EMBL" id="PSK34134.1"/>
    </source>
</evidence>
<feature type="compositionally biased region" description="Polar residues" evidence="7">
    <location>
        <begin position="1131"/>
        <end position="1140"/>
    </location>
</feature>
<feature type="region of interest" description="Disordered" evidence="7">
    <location>
        <begin position="1"/>
        <end position="23"/>
    </location>
</feature>
<evidence type="ECO:0000256" key="2">
    <source>
        <dbReference type="ARBA" id="ARBA00004574"/>
    </source>
</evidence>
<dbReference type="InterPro" id="IPR022031">
    <property type="entry name" value="Rif1_N"/>
</dbReference>
<keyword evidence="4" id="KW-0779">Telomere</keyword>
<dbReference type="Pfam" id="PF12231">
    <property type="entry name" value="Rif1_N"/>
    <property type="match status" value="1"/>
</dbReference>
<reference evidence="9 10" key="1">
    <citation type="submission" date="2017-05" db="EMBL/GenBank/DDBJ databases">
        <title>Draft genome sequence of Elsinoe australis.</title>
        <authorList>
            <person name="Cheng Q."/>
        </authorList>
    </citation>
    <scope>NUCLEOTIDE SEQUENCE [LARGE SCALE GENOMIC DNA]</scope>
    <source>
        <strain evidence="9 10">NL1</strain>
    </source>
</reference>
<proteinExistence type="predicted"/>
<feature type="compositionally biased region" description="Polar residues" evidence="7">
    <location>
        <begin position="61"/>
        <end position="70"/>
    </location>
</feature>
<evidence type="ECO:0000259" key="8">
    <source>
        <dbReference type="Pfam" id="PF12231"/>
    </source>
</evidence>
<evidence type="ECO:0000256" key="3">
    <source>
        <dbReference type="ARBA" id="ARBA00022454"/>
    </source>
</evidence>
<feature type="region of interest" description="Disordered" evidence="7">
    <location>
        <begin position="1178"/>
        <end position="1426"/>
    </location>
</feature>
<keyword evidence="6" id="KW-0131">Cell cycle</keyword>
<feature type="compositionally biased region" description="Basic residues" evidence="7">
    <location>
        <begin position="1555"/>
        <end position="1565"/>
    </location>
</feature>
<feature type="compositionally biased region" description="Low complexity" evidence="7">
    <location>
        <begin position="1260"/>
        <end position="1276"/>
    </location>
</feature>
<dbReference type="GO" id="GO:0005634">
    <property type="term" value="C:nucleus"/>
    <property type="evidence" value="ECO:0007669"/>
    <property type="project" value="UniProtKB-SubCell"/>
</dbReference>
<evidence type="ECO:0000256" key="1">
    <source>
        <dbReference type="ARBA" id="ARBA00004123"/>
    </source>
</evidence>
<evidence type="ECO:0000256" key="6">
    <source>
        <dbReference type="ARBA" id="ARBA00023306"/>
    </source>
</evidence>
<dbReference type="PANTHER" id="PTHR22928">
    <property type="entry name" value="TELOMERE-ASSOCIATED PROTEIN RIF1"/>
    <property type="match status" value="1"/>
</dbReference>
<evidence type="ECO:0000256" key="7">
    <source>
        <dbReference type="SAM" id="MobiDB-lite"/>
    </source>
</evidence>
<protein>
    <recommendedName>
        <fullName evidence="8">Telomere-associated protein Rif1 N-terminal domain-containing protein</fullName>
    </recommendedName>
</protein>
<feature type="compositionally biased region" description="Basic and acidic residues" evidence="7">
    <location>
        <begin position="1190"/>
        <end position="1204"/>
    </location>
</feature>
<feature type="region of interest" description="Disordered" evidence="7">
    <location>
        <begin position="1101"/>
        <end position="1160"/>
    </location>
</feature>
<feature type="region of interest" description="Disordered" evidence="7">
    <location>
        <begin position="1440"/>
        <end position="1676"/>
    </location>
</feature>
<evidence type="ECO:0000256" key="5">
    <source>
        <dbReference type="ARBA" id="ARBA00023242"/>
    </source>
</evidence>
<evidence type="ECO:0000313" key="10">
    <source>
        <dbReference type="Proteomes" id="UP000243723"/>
    </source>
</evidence>
<feature type="compositionally biased region" description="Polar residues" evidence="7">
    <location>
        <begin position="1478"/>
        <end position="1487"/>
    </location>
</feature>